<sequence>MSITGIFEISHGLIWHDLQTAIAVSVDLRCYALTTPLPPSSHTISLTLSDLDSSPVSWDTQSLPWEAATTLPPSPTPFTLDAKLFSALEGVVDKQGLQGRVRSASLAFMYLYMTMCSDIRLAFNITTRSTLPIGAGLGSSASYSTTIALVLLLLTSRLTLRGRALPQGFAAEVSTWAFIAETVLHGNPSGVDNTVAVFGGGLGFTRGGFGERKGVEVIRAFKSIRFLLTDSKVSRDTKKLVAGVGQMKADRPALVVEILDQIQSINDETKRALGDPELERGRMLAGLDALMDENHGHLVSPGVSHPALE</sequence>
<dbReference type="PANTHER" id="PTHR43290">
    <property type="entry name" value="MEVALONATE KINASE"/>
    <property type="match status" value="1"/>
</dbReference>
<keyword evidence="10" id="KW-0460">Magnesium</keyword>
<comment type="caution">
    <text evidence="15">The sequence shown here is derived from an EMBL/GenBank/DDBJ whole genome shotgun (WGS) entry which is preliminary data.</text>
</comment>
<gene>
    <name evidence="15" type="ORF">RDB_LOCUS189453</name>
</gene>
<name>A0A8H3ECC3_9AGAM</name>
<dbReference type="Proteomes" id="UP000663827">
    <property type="component" value="Unassembled WGS sequence"/>
</dbReference>
<dbReference type="EC" id="2.7.1.36" evidence="3"/>
<evidence type="ECO:0000256" key="10">
    <source>
        <dbReference type="ARBA" id="ARBA00022842"/>
    </source>
</evidence>
<evidence type="ECO:0000313" key="15">
    <source>
        <dbReference type="EMBL" id="CAE7232370.1"/>
    </source>
</evidence>
<comment type="pathway">
    <text evidence="13">Isoprenoid biosynthesis; isopentenyl diphosphate biosynthesis via mevalonate pathway; isopentenyl diphosphate from (R)-mevalonate: step 1/3.</text>
</comment>
<protein>
    <recommendedName>
        <fullName evidence="3">mevalonate kinase</fullName>
        <ecNumber evidence="3">2.7.1.36</ecNumber>
    </recommendedName>
</protein>
<keyword evidence="11" id="KW-0443">Lipid metabolism</keyword>
<dbReference type="GO" id="GO:0004496">
    <property type="term" value="F:mevalonate kinase activity"/>
    <property type="evidence" value="ECO:0007669"/>
    <property type="project" value="UniProtKB-EC"/>
</dbReference>
<dbReference type="SUPFAM" id="SSF55060">
    <property type="entry name" value="GHMP Kinase, C-terminal domain"/>
    <property type="match status" value="1"/>
</dbReference>
<comment type="catalytic activity">
    <reaction evidence="12">
        <text>(R)-mevalonate + ATP = (R)-5-phosphomevalonate + ADP + H(+)</text>
        <dbReference type="Rhea" id="RHEA:17065"/>
        <dbReference type="ChEBI" id="CHEBI:15378"/>
        <dbReference type="ChEBI" id="CHEBI:30616"/>
        <dbReference type="ChEBI" id="CHEBI:36464"/>
        <dbReference type="ChEBI" id="CHEBI:58146"/>
        <dbReference type="ChEBI" id="CHEBI:456216"/>
        <dbReference type="EC" id="2.7.1.36"/>
    </reaction>
    <physiologicalReaction direction="left-to-right" evidence="12">
        <dbReference type="Rhea" id="RHEA:17066"/>
    </physiologicalReaction>
</comment>
<evidence type="ECO:0000256" key="11">
    <source>
        <dbReference type="ARBA" id="ARBA00023098"/>
    </source>
</evidence>
<dbReference type="GO" id="GO:0005524">
    <property type="term" value="F:ATP binding"/>
    <property type="evidence" value="ECO:0007669"/>
    <property type="project" value="UniProtKB-KW"/>
</dbReference>
<dbReference type="Gene3D" id="3.30.230.10">
    <property type="match status" value="1"/>
</dbReference>
<evidence type="ECO:0000256" key="4">
    <source>
        <dbReference type="ARBA" id="ARBA00022490"/>
    </source>
</evidence>
<dbReference type="GO" id="GO:0005829">
    <property type="term" value="C:cytosol"/>
    <property type="evidence" value="ECO:0007669"/>
    <property type="project" value="TreeGrafter"/>
</dbReference>
<evidence type="ECO:0000256" key="2">
    <source>
        <dbReference type="ARBA" id="ARBA00006495"/>
    </source>
</evidence>
<dbReference type="EMBL" id="CAJNJQ010006591">
    <property type="protein sequence ID" value="CAE7232370.1"/>
    <property type="molecule type" value="Genomic_DNA"/>
</dbReference>
<dbReference type="PANTHER" id="PTHR43290:SF2">
    <property type="entry name" value="MEVALONATE KINASE"/>
    <property type="match status" value="1"/>
</dbReference>
<dbReference type="SUPFAM" id="SSF54211">
    <property type="entry name" value="Ribosomal protein S5 domain 2-like"/>
    <property type="match status" value="1"/>
</dbReference>
<dbReference type="InterPro" id="IPR006205">
    <property type="entry name" value="Mev_gal_kin"/>
</dbReference>
<accession>A0A8H3ECC3</accession>
<evidence type="ECO:0000256" key="12">
    <source>
        <dbReference type="ARBA" id="ARBA00029310"/>
    </source>
</evidence>
<dbReference type="AlphaFoldDB" id="A0A8H3ECC3"/>
<dbReference type="InterPro" id="IPR020568">
    <property type="entry name" value="Ribosomal_Su5_D2-typ_SF"/>
</dbReference>
<evidence type="ECO:0000256" key="8">
    <source>
        <dbReference type="ARBA" id="ARBA00022777"/>
    </source>
</evidence>
<keyword evidence="7" id="KW-0547">Nucleotide-binding</keyword>
<dbReference type="PROSITE" id="PS00627">
    <property type="entry name" value="GHMP_KINASES_ATP"/>
    <property type="match status" value="1"/>
</dbReference>
<dbReference type="GO" id="GO:0019287">
    <property type="term" value="P:isopentenyl diphosphate biosynthetic process, mevalonate pathway"/>
    <property type="evidence" value="ECO:0007669"/>
    <property type="project" value="UniProtKB-UniPathway"/>
</dbReference>
<organism evidence="15 16">
    <name type="scientific">Rhizoctonia solani</name>
    <dbReference type="NCBI Taxonomy" id="456999"/>
    <lineage>
        <taxon>Eukaryota</taxon>
        <taxon>Fungi</taxon>
        <taxon>Dikarya</taxon>
        <taxon>Basidiomycota</taxon>
        <taxon>Agaricomycotina</taxon>
        <taxon>Agaricomycetes</taxon>
        <taxon>Cantharellales</taxon>
        <taxon>Ceratobasidiaceae</taxon>
        <taxon>Rhizoctonia</taxon>
    </lineage>
</organism>
<evidence type="ECO:0000256" key="3">
    <source>
        <dbReference type="ARBA" id="ARBA00012103"/>
    </source>
</evidence>
<dbReference type="InterPro" id="IPR006203">
    <property type="entry name" value="GHMP_knse_ATP-bd_CS"/>
</dbReference>
<evidence type="ECO:0000256" key="6">
    <source>
        <dbReference type="ARBA" id="ARBA00022679"/>
    </source>
</evidence>
<reference evidence="15" key="1">
    <citation type="submission" date="2021-01" db="EMBL/GenBank/DDBJ databases">
        <authorList>
            <person name="Kaushik A."/>
        </authorList>
    </citation>
    <scope>NUCLEOTIDE SEQUENCE</scope>
    <source>
        <strain evidence="15">AG5</strain>
    </source>
</reference>
<feature type="domain" description="GHMP kinase N-terminal" evidence="14">
    <location>
        <begin position="121"/>
        <end position="200"/>
    </location>
</feature>
<comment type="subcellular location">
    <subcellularLocation>
        <location evidence="1">Cytoplasm</location>
    </subcellularLocation>
</comment>
<evidence type="ECO:0000256" key="1">
    <source>
        <dbReference type="ARBA" id="ARBA00004496"/>
    </source>
</evidence>
<keyword evidence="4" id="KW-0963">Cytoplasm</keyword>
<evidence type="ECO:0000259" key="14">
    <source>
        <dbReference type="Pfam" id="PF00288"/>
    </source>
</evidence>
<proteinExistence type="inferred from homology"/>
<evidence type="ECO:0000256" key="13">
    <source>
        <dbReference type="ARBA" id="ARBA00029438"/>
    </source>
</evidence>
<dbReference type="GO" id="GO:0006696">
    <property type="term" value="P:ergosterol biosynthetic process"/>
    <property type="evidence" value="ECO:0007669"/>
    <property type="project" value="TreeGrafter"/>
</dbReference>
<evidence type="ECO:0000313" key="16">
    <source>
        <dbReference type="Proteomes" id="UP000663827"/>
    </source>
</evidence>
<dbReference type="Pfam" id="PF00288">
    <property type="entry name" value="GHMP_kinases_N"/>
    <property type="match status" value="1"/>
</dbReference>
<dbReference type="InterPro" id="IPR036554">
    <property type="entry name" value="GHMP_kinase_C_sf"/>
</dbReference>
<evidence type="ECO:0000256" key="5">
    <source>
        <dbReference type="ARBA" id="ARBA00022516"/>
    </source>
</evidence>
<dbReference type="PRINTS" id="PR00959">
    <property type="entry name" value="MEVGALKINASE"/>
</dbReference>
<keyword evidence="6" id="KW-0808">Transferase</keyword>
<keyword evidence="8" id="KW-0418">Kinase</keyword>
<dbReference type="InterPro" id="IPR014721">
    <property type="entry name" value="Ribsml_uS5_D2-typ_fold_subgr"/>
</dbReference>
<keyword evidence="5" id="KW-0444">Lipid biosynthesis</keyword>
<evidence type="ECO:0000256" key="7">
    <source>
        <dbReference type="ARBA" id="ARBA00022741"/>
    </source>
</evidence>
<keyword evidence="9" id="KW-0067">ATP-binding</keyword>
<comment type="similarity">
    <text evidence="2">Belongs to the GHMP kinase family. Mevalonate kinase subfamily.</text>
</comment>
<dbReference type="InterPro" id="IPR006204">
    <property type="entry name" value="GHMP_kinase_N_dom"/>
</dbReference>
<dbReference type="UniPathway" id="UPA00057">
    <property type="reaction ID" value="UER00098"/>
</dbReference>
<evidence type="ECO:0000256" key="9">
    <source>
        <dbReference type="ARBA" id="ARBA00022840"/>
    </source>
</evidence>
<dbReference type="Gene3D" id="3.30.70.890">
    <property type="entry name" value="GHMP kinase, C-terminal domain"/>
    <property type="match status" value="1"/>
</dbReference>